<comment type="caution">
    <text evidence="1">The sequence shown here is derived from an EMBL/GenBank/DDBJ whole genome shotgun (WGS) entry which is preliminary data.</text>
</comment>
<evidence type="ECO:0000313" key="1">
    <source>
        <dbReference type="EMBL" id="TFV08628.1"/>
    </source>
</evidence>
<dbReference type="Proteomes" id="UP000297396">
    <property type="component" value="Unassembled WGS sequence"/>
</dbReference>
<protein>
    <submittedName>
        <fullName evidence="1">Uncharacterized protein</fullName>
    </submittedName>
</protein>
<organism evidence="1 2">
    <name type="scientific">Muribacter muris</name>
    <dbReference type="NCBI Taxonomy" id="67855"/>
    <lineage>
        <taxon>Bacteria</taxon>
        <taxon>Pseudomonadati</taxon>
        <taxon>Pseudomonadota</taxon>
        <taxon>Gammaproteobacteria</taxon>
        <taxon>Pasteurellales</taxon>
        <taxon>Pasteurellaceae</taxon>
        <taxon>Muribacter</taxon>
    </lineage>
</organism>
<gene>
    <name evidence="1" type="ORF">E4T80_10075</name>
</gene>
<proteinExistence type="predicted"/>
<dbReference type="OrthoDB" id="5678904at2"/>
<name>A0A4Y9JSS8_9PAST</name>
<dbReference type="EMBL" id="SPPA01000023">
    <property type="protein sequence ID" value="TFV08628.1"/>
    <property type="molecule type" value="Genomic_DNA"/>
</dbReference>
<sequence length="110" mass="11914">MNYKFLNGFSTSLTEKLNATDGLLPITNARELAERLGNKHSYLVINDGTGAEIVKVSVFGNDVKIERGKDGTAAKTFPAGACVKWEFTEAAFKDIGCPTEDDCEACCCKK</sequence>
<evidence type="ECO:0000313" key="2">
    <source>
        <dbReference type="Proteomes" id="UP000297396"/>
    </source>
</evidence>
<dbReference type="AlphaFoldDB" id="A0A4Y9JSS8"/>
<dbReference type="RefSeq" id="WP_135058034.1">
    <property type="nucleotide sequence ID" value="NZ_JADGLC010000023.1"/>
</dbReference>
<reference evidence="1 2" key="1">
    <citation type="submission" date="2019-03" db="EMBL/GenBank/DDBJ databases">
        <title>Diversity of the mouse oral microbiome.</title>
        <authorList>
            <person name="Joseph S."/>
            <person name="Aduse-Opoku J."/>
            <person name="Curtis M."/>
            <person name="Wade W."/>
            <person name="Hashim A."/>
        </authorList>
    </citation>
    <scope>NUCLEOTIDE SEQUENCE [LARGE SCALE GENOMIC DNA]</scope>
    <source>
        <strain evidence="1 2">WT12</strain>
    </source>
</reference>
<accession>A0A4Y9JSS8</accession>